<gene>
    <name evidence="7" type="primary">mnaA_2</name>
    <name evidence="7" type="ORF">ECLFYP2_02553</name>
</gene>
<feature type="domain" description="UDP-N-acetylglucosamine 2-epimerase" evidence="6">
    <location>
        <begin position="24"/>
        <end position="360"/>
    </location>
</feature>
<dbReference type="PANTHER" id="PTHR43174">
    <property type="entry name" value="UDP-N-ACETYLGLUCOSAMINE 2-EPIMERASE"/>
    <property type="match status" value="1"/>
</dbReference>
<dbReference type="EMBL" id="CACRTX010000008">
    <property type="protein sequence ID" value="VYU14013.1"/>
    <property type="molecule type" value="Genomic_DNA"/>
</dbReference>
<dbReference type="FunFam" id="3.40.50.2000:FF:000043">
    <property type="entry name" value="UDP-N-acetylglucosamine 2-epimerase"/>
    <property type="match status" value="1"/>
</dbReference>
<dbReference type="GO" id="GO:0008761">
    <property type="term" value="F:UDP-N-acetylglucosamine 2-epimerase activity"/>
    <property type="evidence" value="ECO:0007669"/>
    <property type="project" value="UniProtKB-EC"/>
</dbReference>
<dbReference type="CDD" id="cd03786">
    <property type="entry name" value="GTB_UDP-GlcNAc_2-Epimerase"/>
    <property type="match status" value="1"/>
</dbReference>
<dbReference type="Pfam" id="PF02350">
    <property type="entry name" value="Epimerase_2"/>
    <property type="match status" value="1"/>
</dbReference>
<name>A0A6N3CL56_ENTCA</name>
<dbReference type="RefSeq" id="WP_421758101.1">
    <property type="nucleotide sequence ID" value="NZ_CACRTX010000008.1"/>
</dbReference>
<comment type="similarity">
    <text evidence="2 5">Belongs to the UDP-N-acetylglucosamine 2-epimerase family.</text>
</comment>
<evidence type="ECO:0000259" key="6">
    <source>
        <dbReference type="Pfam" id="PF02350"/>
    </source>
</evidence>
<evidence type="ECO:0000256" key="1">
    <source>
        <dbReference type="ARBA" id="ARBA00023235"/>
    </source>
</evidence>
<dbReference type="PANTHER" id="PTHR43174:SF2">
    <property type="entry name" value="UDP-N-ACETYLGLUCOSAMINE 2-EPIMERASE"/>
    <property type="match status" value="1"/>
</dbReference>
<accession>A0A6N3CL56</accession>
<dbReference type="AlphaFoldDB" id="A0A6N3CL56"/>
<proteinExistence type="inferred from homology"/>
<dbReference type="NCBIfam" id="TIGR00236">
    <property type="entry name" value="wecB"/>
    <property type="match status" value="1"/>
</dbReference>
<evidence type="ECO:0000256" key="5">
    <source>
        <dbReference type="RuleBase" id="RU003513"/>
    </source>
</evidence>
<dbReference type="InterPro" id="IPR029767">
    <property type="entry name" value="WecB-like"/>
</dbReference>
<reference evidence="7" key="1">
    <citation type="submission" date="2019-11" db="EMBL/GenBank/DDBJ databases">
        <authorList>
            <person name="Feng L."/>
        </authorList>
    </citation>
    <scope>NUCLEOTIDE SEQUENCE</scope>
    <source>
        <strain evidence="7">ECasseliflavusLFYP2</strain>
    </source>
</reference>
<organism evidence="7">
    <name type="scientific">Enterococcus casseliflavus</name>
    <name type="common">Enterococcus flavescens</name>
    <dbReference type="NCBI Taxonomy" id="37734"/>
    <lineage>
        <taxon>Bacteria</taxon>
        <taxon>Bacillati</taxon>
        <taxon>Bacillota</taxon>
        <taxon>Bacilli</taxon>
        <taxon>Lactobacillales</taxon>
        <taxon>Enterococcaceae</taxon>
        <taxon>Enterococcus</taxon>
    </lineage>
</organism>
<dbReference type="InterPro" id="IPR003331">
    <property type="entry name" value="UDP_GlcNAc_Epimerase_2_dom"/>
</dbReference>
<dbReference type="EC" id="5.1.3.14" evidence="3"/>
<evidence type="ECO:0000313" key="7">
    <source>
        <dbReference type="EMBL" id="VYU14013.1"/>
    </source>
</evidence>
<dbReference type="Gene3D" id="3.40.50.2000">
    <property type="entry name" value="Glycogen Phosphorylase B"/>
    <property type="match status" value="2"/>
</dbReference>
<protein>
    <recommendedName>
        <fullName evidence="3">UDP-N-acetylglucosamine 2-epimerase (non-hydrolyzing)</fullName>
        <ecNumber evidence="3">5.1.3.14</ecNumber>
    </recommendedName>
    <alternativeName>
        <fullName evidence="4">UDP-GlcNAc-2-epimerase</fullName>
    </alternativeName>
</protein>
<evidence type="ECO:0000256" key="4">
    <source>
        <dbReference type="ARBA" id="ARBA00079400"/>
    </source>
</evidence>
<evidence type="ECO:0000256" key="3">
    <source>
        <dbReference type="ARBA" id="ARBA00038858"/>
    </source>
</evidence>
<evidence type="ECO:0000256" key="2">
    <source>
        <dbReference type="ARBA" id="ARBA00038209"/>
    </source>
</evidence>
<sequence>MQKIKVLSIFGTRPEAIKMAPVIKKLAKDPRFLSKIVVTGQHREMLEQTLAAFELTPDYDLAIMRENQTLSSITSRILEGLEGVFQSEEPDVVLVHGDTTTAVAAALAAFYQQILIGHVEAGLRTGNKNDPFPEEMNRRLIDQLADFLFAPTDQSQANLLKENHPHDRIVVTGNTSIDALYHTLAQKKERKPISEKKILLVTMHRRENIGQPMEQVFCALKRIAVAYPDLTIVFPMHKNPRVRSLVQRYLEGQQNIELIEPLDAPAFYQLLAGSYLVLTDSGGIQEEAPSLGIPVLIVRETTERPEGVAAGTLKLIGTNEERVYSEIVHLLSDEAAYKQMAQAKNPYGDGQASERIVAELKSYFE</sequence>
<keyword evidence="1 5" id="KW-0413">Isomerase</keyword>
<dbReference type="SUPFAM" id="SSF53756">
    <property type="entry name" value="UDP-Glycosyltransferase/glycogen phosphorylase"/>
    <property type="match status" value="1"/>
</dbReference>